<name>A0ABU0AX26_9FIRM</name>
<organism evidence="1 2">
    <name type="scientific">Desulfofundulus luciae</name>
    <dbReference type="NCBI Taxonomy" id="74702"/>
    <lineage>
        <taxon>Bacteria</taxon>
        <taxon>Bacillati</taxon>
        <taxon>Bacillota</taxon>
        <taxon>Clostridia</taxon>
        <taxon>Eubacteriales</taxon>
        <taxon>Peptococcaceae</taxon>
        <taxon>Desulfofundulus</taxon>
    </lineage>
</organism>
<evidence type="ECO:0000313" key="1">
    <source>
        <dbReference type="EMBL" id="MDQ0285011.1"/>
    </source>
</evidence>
<protein>
    <recommendedName>
        <fullName evidence="3">NUDIX hydrolase</fullName>
    </recommendedName>
</protein>
<proteinExistence type="predicted"/>
<accession>A0ABU0AX26</accession>
<sequence length="38" mass="4151">MFVLLLVQDERCPLVFQQGKFAYEVPGGAGRPADGNQV</sequence>
<comment type="caution">
    <text evidence="1">The sequence shown here is derived from an EMBL/GenBank/DDBJ whole genome shotgun (WGS) entry which is preliminary data.</text>
</comment>
<reference evidence="1 2" key="1">
    <citation type="submission" date="2023-07" db="EMBL/GenBank/DDBJ databases">
        <title>Genomic Encyclopedia of Type Strains, Phase IV (KMG-IV): sequencing the most valuable type-strain genomes for metagenomic binning, comparative biology and taxonomic classification.</title>
        <authorList>
            <person name="Goeker M."/>
        </authorList>
    </citation>
    <scope>NUCLEOTIDE SEQUENCE [LARGE SCALE GENOMIC DNA]</scope>
    <source>
        <strain evidence="1 2">DSM 12396</strain>
    </source>
</reference>
<dbReference type="Proteomes" id="UP001225644">
    <property type="component" value="Unassembled WGS sequence"/>
</dbReference>
<dbReference type="EMBL" id="JAUSUX010000001">
    <property type="protein sequence ID" value="MDQ0285011.1"/>
    <property type="molecule type" value="Genomic_DNA"/>
</dbReference>
<evidence type="ECO:0008006" key="3">
    <source>
        <dbReference type="Google" id="ProtNLM"/>
    </source>
</evidence>
<gene>
    <name evidence="1" type="ORF">J2Z49_000101</name>
</gene>
<keyword evidence="2" id="KW-1185">Reference proteome</keyword>
<evidence type="ECO:0000313" key="2">
    <source>
        <dbReference type="Proteomes" id="UP001225644"/>
    </source>
</evidence>